<name>A0AA37W2P5_9GAMM</name>
<dbReference type="InterPro" id="IPR007053">
    <property type="entry name" value="LRAT_dom"/>
</dbReference>
<evidence type="ECO:0000313" key="3">
    <source>
        <dbReference type="Proteomes" id="UP001161422"/>
    </source>
</evidence>
<dbReference type="Pfam" id="PF04970">
    <property type="entry name" value="LRAT"/>
    <property type="match status" value="1"/>
</dbReference>
<protein>
    <recommendedName>
        <fullName evidence="1">LRAT domain-containing protein</fullName>
    </recommendedName>
</protein>
<dbReference type="Gene3D" id="3.90.1720.10">
    <property type="entry name" value="endopeptidase domain like (from Nostoc punctiforme)"/>
    <property type="match status" value="1"/>
</dbReference>
<dbReference type="RefSeq" id="WP_095506855.1">
    <property type="nucleotide sequence ID" value="NZ_BSNC01000012.1"/>
</dbReference>
<gene>
    <name evidence="2" type="ORF">GCM10007895_32400</name>
</gene>
<dbReference type="Proteomes" id="UP001161422">
    <property type="component" value="Unassembled WGS sequence"/>
</dbReference>
<keyword evidence="3" id="KW-1185">Reference proteome</keyword>
<feature type="domain" description="LRAT" evidence="1">
    <location>
        <begin position="68"/>
        <end position="168"/>
    </location>
</feature>
<reference evidence="2" key="2">
    <citation type="submission" date="2023-01" db="EMBL/GenBank/DDBJ databases">
        <title>Draft genome sequence of Paraferrimonas sedimenticola strain NBRC 101628.</title>
        <authorList>
            <person name="Sun Q."/>
            <person name="Mori K."/>
        </authorList>
    </citation>
    <scope>NUCLEOTIDE SEQUENCE</scope>
    <source>
        <strain evidence="2">NBRC 101628</strain>
    </source>
</reference>
<proteinExistence type="predicted"/>
<dbReference type="PROSITE" id="PS51934">
    <property type="entry name" value="LRAT"/>
    <property type="match status" value="1"/>
</dbReference>
<evidence type="ECO:0000313" key="2">
    <source>
        <dbReference type="EMBL" id="GLP97933.1"/>
    </source>
</evidence>
<reference evidence="2" key="1">
    <citation type="journal article" date="2014" name="Int. J. Syst. Evol. Microbiol.">
        <title>Complete genome sequence of Corynebacterium casei LMG S-19264T (=DSM 44701T), isolated from a smear-ripened cheese.</title>
        <authorList>
            <consortium name="US DOE Joint Genome Institute (JGI-PGF)"/>
            <person name="Walter F."/>
            <person name="Albersmeier A."/>
            <person name="Kalinowski J."/>
            <person name="Ruckert C."/>
        </authorList>
    </citation>
    <scope>NUCLEOTIDE SEQUENCE</scope>
    <source>
        <strain evidence="2">NBRC 101628</strain>
    </source>
</reference>
<evidence type="ECO:0000259" key="1">
    <source>
        <dbReference type="PROSITE" id="PS51934"/>
    </source>
</evidence>
<accession>A0AA37W2P5</accession>
<comment type="caution">
    <text evidence="2">The sequence shown here is derived from an EMBL/GenBank/DDBJ whole genome shotgun (WGS) entry which is preliminary data.</text>
</comment>
<dbReference type="AlphaFoldDB" id="A0AA37W2P5"/>
<dbReference type="EMBL" id="BSNC01000012">
    <property type="protein sequence ID" value="GLP97933.1"/>
    <property type="molecule type" value="Genomic_DNA"/>
</dbReference>
<organism evidence="2 3">
    <name type="scientific">Paraferrimonas sedimenticola</name>
    <dbReference type="NCBI Taxonomy" id="375674"/>
    <lineage>
        <taxon>Bacteria</taxon>
        <taxon>Pseudomonadati</taxon>
        <taxon>Pseudomonadota</taxon>
        <taxon>Gammaproteobacteria</taxon>
        <taxon>Alteromonadales</taxon>
        <taxon>Ferrimonadaceae</taxon>
        <taxon>Paraferrimonas</taxon>
    </lineage>
</organism>
<sequence>MAIPLLWIGASLVGAGLALDSQSRRHKIESRRRWDPSLAGGDKPKAMTLPSEWQSGLSTVSLVPGSVVACHVYGVVEHTGIYLGEGQIAELHGSGLVRSVSFKRFLKERTGERVFVCADRSHQPLVLSDQAVMRAASRLYTYQDYQLFDNNCHRFVYWCLTGQSRKLSDFGAFNQALAKLSGEHLFWDLARE</sequence>